<evidence type="ECO:0000256" key="7">
    <source>
        <dbReference type="ARBA" id="ARBA00022614"/>
    </source>
</evidence>
<keyword evidence="7" id="KW-0433">Leucine-rich repeat</keyword>
<evidence type="ECO:0000259" key="27">
    <source>
        <dbReference type="PROSITE" id="PS50011"/>
    </source>
</evidence>
<evidence type="ECO:0000256" key="16">
    <source>
        <dbReference type="ARBA" id="ARBA00023136"/>
    </source>
</evidence>
<evidence type="ECO:0000256" key="1">
    <source>
        <dbReference type="ARBA" id="ARBA00004162"/>
    </source>
</evidence>
<dbReference type="PANTHER" id="PTHR48056:SF89">
    <property type="entry name" value="OS06G0585982 PROTEIN"/>
    <property type="match status" value="1"/>
</dbReference>
<feature type="binding site" evidence="24">
    <location>
        <position position="712"/>
    </location>
    <ligand>
        <name>ATP</name>
        <dbReference type="ChEBI" id="CHEBI:30616"/>
    </ligand>
</feature>
<dbReference type="EC" id="2.7.11.1" evidence="3"/>
<dbReference type="InterPro" id="IPR001245">
    <property type="entry name" value="Ser-Thr/Tyr_kinase_cat_dom"/>
</dbReference>
<dbReference type="GO" id="GO:0004674">
    <property type="term" value="F:protein serine/threonine kinase activity"/>
    <property type="evidence" value="ECO:0007669"/>
    <property type="project" value="UniProtKB-KW"/>
</dbReference>
<evidence type="ECO:0000256" key="9">
    <source>
        <dbReference type="ARBA" id="ARBA00022692"/>
    </source>
</evidence>
<keyword evidence="6" id="KW-0597">Phosphoprotein</keyword>
<keyword evidence="18" id="KW-0325">Glycoprotein</keyword>
<dbReference type="EMBL" id="CM016552">
    <property type="protein sequence ID" value="TKW40339.1"/>
    <property type="molecule type" value="Genomic_DNA"/>
</dbReference>
<evidence type="ECO:0000256" key="11">
    <source>
        <dbReference type="ARBA" id="ARBA00022737"/>
    </source>
</evidence>
<dbReference type="SUPFAM" id="SSF56112">
    <property type="entry name" value="Protein kinase-like (PK-like)"/>
    <property type="match status" value="1"/>
</dbReference>
<dbReference type="Pfam" id="PF00560">
    <property type="entry name" value="LRR_1"/>
    <property type="match status" value="11"/>
</dbReference>
<dbReference type="GO" id="GO:0005524">
    <property type="term" value="F:ATP binding"/>
    <property type="evidence" value="ECO:0007669"/>
    <property type="project" value="UniProtKB-UniRule"/>
</dbReference>
<keyword evidence="15 25" id="KW-1133">Transmembrane helix</keyword>
<keyword evidence="8" id="KW-0808">Transferase</keyword>
<dbReference type="Gramene" id="TKW40339">
    <property type="protein sequence ID" value="TKW40339"/>
    <property type="gene ID" value="SEVIR_1G239000v2"/>
</dbReference>
<dbReference type="Gene3D" id="1.10.510.10">
    <property type="entry name" value="Transferase(Phosphotransferase) domain 1"/>
    <property type="match status" value="1"/>
</dbReference>
<gene>
    <name evidence="28" type="ORF">SEVIR_1G239000v2</name>
</gene>
<dbReference type="GO" id="GO:0005789">
    <property type="term" value="C:endoplasmic reticulum membrane"/>
    <property type="evidence" value="ECO:0007669"/>
    <property type="project" value="UniProtKB-SubCell"/>
</dbReference>
<feature type="signal peptide" evidence="26">
    <location>
        <begin position="1"/>
        <end position="30"/>
    </location>
</feature>
<feature type="domain" description="Protein kinase" evidence="27">
    <location>
        <begin position="683"/>
        <end position="982"/>
    </location>
</feature>
<name>A0A4U6WGH7_SETVI</name>
<dbReference type="PANTHER" id="PTHR48056">
    <property type="entry name" value="LRR RECEPTOR-LIKE SERINE/THREONINE-PROTEIN KINASE-RELATED"/>
    <property type="match status" value="1"/>
</dbReference>
<keyword evidence="12 24" id="KW-0547">Nucleotide-binding</keyword>
<keyword evidence="29" id="KW-1185">Reference proteome</keyword>
<dbReference type="PROSITE" id="PS00107">
    <property type="entry name" value="PROTEIN_KINASE_ATP"/>
    <property type="match status" value="1"/>
</dbReference>
<dbReference type="InterPro" id="IPR013210">
    <property type="entry name" value="LRR_N_plant-typ"/>
</dbReference>
<dbReference type="PRINTS" id="PR00019">
    <property type="entry name" value="LEURICHRPT"/>
</dbReference>
<comment type="function">
    <text evidence="21">Receptor kinase that detects X.oryzae pv. oryzae protein Ax21 to promote innate immunity. Following X.oryzae pv. oryzae protein Ax21 detection, undergoes cleavage, releasing the processed protein kinase Xa21 chain.</text>
</comment>
<evidence type="ECO:0000256" key="3">
    <source>
        <dbReference type="ARBA" id="ARBA00012513"/>
    </source>
</evidence>
<evidence type="ECO:0000256" key="15">
    <source>
        <dbReference type="ARBA" id="ARBA00022989"/>
    </source>
</evidence>
<keyword evidence="9 25" id="KW-0812">Transmembrane</keyword>
<dbReference type="InterPro" id="IPR000719">
    <property type="entry name" value="Prot_kinase_dom"/>
</dbReference>
<evidence type="ECO:0000256" key="20">
    <source>
        <dbReference type="ARBA" id="ARBA00048679"/>
    </source>
</evidence>
<dbReference type="SMART" id="SM00220">
    <property type="entry name" value="S_TKc"/>
    <property type="match status" value="1"/>
</dbReference>
<dbReference type="SUPFAM" id="SSF52047">
    <property type="entry name" value="RNI-like"/>
    <property type="match status" value="1"/>
</dbReference>
<evidence type="ECO:0000313" key="28">
    <source>
        <dbReference type="EMBL" id="TKW40339.1"/>
    </source>
</evidence>
<keyword evidence="10 26" id="KW-0732">Signal</keyword>
<dbReference type="InterPro" id="IPR011009">
    <property type="entry name" value="Kinase-like_dom_sf"/>
</dbReference>
<keyword evidence="16 25" id="KW-0472">Membrane</keyword>
<dbReference type="AlphaFoldDB" id="A0A4U6WGH7"/>
<dbReference type="GO" id="GO:0005886">
    <property type="term" value="C:plasma membrane"/>
    <property type="evidence" value="ECO:0007669"/>
    <property type="project" value="UniProtKB-SubCell"/>
</dbReference>
<keyword evidence="14 24" id="KW-0067">ATP-binding</keyword>
<sequence length="991" mass="108378">MWQSKLLPKLAMLVVLPLLLLCYAAGNVHCSTIHENSEDFHSLLDFKKGITDPTALSNWTSNTHFCRWNGVNCTLTRPYRVTELVLPGKNLAGQISSSLGNLTSLNYLDLSNNRFHGPIPLLNKLLNLKYLSLGSNLLQGEIPDALTNCSNLVKLDLSENNLTGVIPPRIGFLTKLESLLLYENSLSGVIPPGLGNITDLSVIALSQNQLNGPIPTEFWRMPNIALLYMPENNLSGGIPQTLFNLSSLRQLSLAYNMLGNTLPSNFGNALPNIQFLYLANNMFEGNIPASLANASGLIDLSLSSNKFTGQIPSIFVNFSVLSTLNLEENMLEASDTTGWEFFDALTNCRSLTVLSLAGNNLQGVVPNSVGNLPTNLTTLIMSDNHLSGTVPASIGKLNSLIHLALDGNNLTGTIDEWIGKLTNLQRLNLGGNNFAGIIPPSISDLIGLSFLSFANNNFTGSIPPSLGNLQPLINLSLSNNNFRGSIPVEFGNLKQLVVLDISSNKLSGVIPENLGQCKHLTTIEMDQNILTGNIPTTFSNLNSLSMLNLSHNNLSGPLPDSLNDLELLSKLDLSYNNFQGEIPRNSIFDNVTVVSLNGNPGLCGGAMDLRMPSCRVDSRRARHVNYLVKILIPIFGFMSLLLLVYFLVLEKKTSRRADLSQLSFGEHFEKVSYNDLAQATRDFSESNLIGRGSYGSVYSGKLKENKMEVAVKVFNLEMRGAERSFLAECEALRSIQHRNLLPIITACSTVDNAGNVFKALVYELMPNGNLDTWIHHRDDEAAPKRLNLTQRIGIVVNVADALDYLHHDCGRPTVHCDLKPSNILLDDDMNALLGDFGIARLYVDHQSAWAGSISSIGVKGTIGYIPPEYGGGGHASTSGDVYSFGVLLLEILTGKRPTDPMFTDGLDIISFVENSFPDQIFQVIDAHLVEECKKLTQEKKVTENEIYQCLAALLQVALSCTRLLPSERSNMKQVASKIHAIKASHLGWKYK</sequence>
<dbReference type="FunFam" id="1.10.510.10:FF:000358">
    <property type="entry name" value="Putative leucine-rich repeat receptor-like serine/threonine-protein kinase"/>
    <property type="match status" value="1"/>
</dbReference>
<evidence type="ECO:0000256" key="17">
    <source>
        <dbReference type="ARBA" id="ARBA00023170"/>
    </source>
</evidence>
<dbReference type="InterPro" id="IPR032675">
    <property type="entry name" value="LRR_dom_sf"/>
</dbReference>
<dbReference type="InterPro" id="IPR017441">
    <property type="entry name" value="Protein_kinase_ATP_BS"/>
</dbReference>
<dbReference type="InterPro" id="IPR001611">
    <property type="entry name" value="Leu-rich_rpt"/>
</dbReference>
<comment type="subcellular location">
    <subcellularLocation>
        <location evidence="1">Cell membrane</location>
        <topology evidence="1">Single-pass membrane protein</topology>
    </subcellularLocation>
    <subcellularLocation>
        <location evidence="2">Endoplasmic reticulum membrane</location>
        <topology evidence="2">Single-pass membrane protein</topology>
    </subcellularLocation>
</comment>
<dbReference type="PROSITE" id="PS50011">
    <property type="entry name" value="PROTEIN_KINASE_DOM"/>
    <property type="match status" value="1"/>
</dbReference>
<dbReference type="PROSITE" id="PS51450">
    <property type="entry name" value="LRR"/>
    <property type="match status" value="1"/>
</dbReference>
<evidence type="ECO:0000256" key="19">
    <source>
        <dbReference type="ARBA" id="ARBA00047899"/>
    </source>
</evidence>
<dbReference type="Pfam" id="PF08263">
    <property type="entry name" value="LRRNT_2"/>
    <property type="match status" value="1"/>
</dbReference>
<evidence type="ECO:0000313" key="29">
    <source>
        <dbReference type="Proteomes" id="UP000298652"/>
    </source>
</evidence>
<dbReference type="InterPro" id="IPR003591">
    <property type="entry name" value="Leu-rich_rpt_typical-subtyp"/>
</dbReference>
<dbReference type="OMA" id="ERMNMKQ"/>
<comment type="catalytic activity">
    <reaction evidence="19">
        <text>L-threonyl-[protein] + ATP = O-phospho-L-threonyl-[protein] + ADP + H(+)</text>
        <dbReference type="Rhea" id="RHEA:46608"/>
        <dbReference type="Rhea" id="RHEA-COMP:11060"/>
        <dbReference type="Rhea" id="RHEA-COMP:11605"/>
        <dbReference type="ChEBI" id="CHEBI:15378"/>
        <dbReference type="ChEBI" id="CHEBI:30013"/>
        <dbReference type="ChEBI" id="CHEBI:30616"/>
        <dbReference type="ChEBI" id="CHEBI:61977"/>
        <dbReference type="ChEBI" id="CHEBI:456216"/>
        <dbReference type="EC" id="2.7.11.1"/>
    </reaction>
</comment>
<dbReference type="FunFam" id="3.30.200.20:FF:000432">
    <property type="entry name" value="LRR receptor-like serine/threonine-protein kinase EFR"/>
    <property type="match status" value="1"/>
</dbReference>
<keyword evidence="5" id="KW-0723">Serine/threonine-protein kinase</keyword>
<dbReference type="FunFam" id="3.80.10.10:FF:000095">
    <property type="entry name" value="LRR receptor-like serine/threonine-protein kinase GSO1"/>
    <property type="match status" value="2"/>
</dbReference>
<evidence type="ECO:0000256" key="5">
    <source>
        <dbReference type="ARBA" id="ARBA00022527"/>
    </source>
</evidence>
<dbReference type="Proteomes" id="UP000298652">
    <property type="component" value="Chromosome 1"/>
</dbReference>
<evidence type="ECO:0000256" key="22">
    <source>
        <dbReference type="ARBA" id="ARBA00056628"/>
    </source>
</evidence>
<evidence type="ECO:0000256" key="10">
    <source>
        <dbReference type="ARBA" id="ARBA00022729"/>
    </source>
</evidence>
<feature type="chain" id="PRO_5020247727" description="Receptor kinase-like protein Xa21" evidence="26">
    <location>
        <begin position="31"/>
        <end position="991"/>
    </location>
</feature>
<keyword evidence="4" id="KW-1003">Cell membrane</keyword>
<accession>A0A4U6WGH7</accession>
<dbReference type="SMART" id="SM00369">
    <property type="entry name" value="LRR_TYP"/>
    <property type="match status" value="8"/>
</dbReference>
<evidence type="ECO:0000256" key="26">
    <source>
        <dbReference type="SAM" id="SignalP"/>
    </source>
</evidence>
<evidence type="ECO:0000256" key="13">
    <source>
        <dbReference type="ARBA" id="ARBA00022777"/>
    </source>
</evidence>
<comment type="function">
    <text evidence="22">The processed protein kinase Xa21 chain released by protein cleavage after X.oryzae pv. oryzae protein Ax21 detection translocates into the nucleus where it can bind and regulate WRKY62, a transcription factor. Confers resistance to the bacterial pathogen X.oryzae pv. oryzae (Xoo).</text>
</comment>
<keyword evidence="13" id="KW-0418">Kinase</keyword>
<dbReference type="Gene3D" id="3.30.200.20">
    <property type="entry name" value="Phosphorylase Kinase, domain 1"/>
    <property type="match status" value="1"/>
</dbReference>
<keyword evidence="11" id="KW-0677">Repeat</keyword>
<organism evidence="28 29">
    <name type="scientific">Setaria viridis</name>
    <name type="common">Green bristlegrass</name>
    <name type="synonym">Setaria italica subsp. viridis</name>
    <dbReference type="NCBI Taxonomy" id="4556"/>
    <lineage>
        <taxon>Eukaryota</taxon>
        <taxon>Viridiplantae</taxon>
        <taxon>Streptophyta</taxon>
        <taxon>Embryophyta</taxon>
        <taxon>Tracheophyta</taxon>
        <taxon>Spermatophyta</taxon>
        <taxon>Magnoliopsida</taxon>
        <taxon>Liliopsida</taxon>
        <taxon>Poales</taxon>
        <taxon>Poaceae</taxon>
        <taxon>PACMAD clade</taxon>
        <taxon>Panicoideae</taxon>
        <taxon>Panicodae</taxon>
        <taxon>Paniceae</taxon>
        <taxon>Cenchrinae</taxon>
        <taxon>Setaria</taxon>
    </lineage>
</organism>
<evidence type="ECO:0000256" key="6">
    <source>
        <dbReference type="ARBA" id="ARBA00022553"/>
    </source>
</evidence>
<evidence type="ECO:0000256" key="21">
    <source>
        <dbReference type="ARBA" id="ARBA00054320"/>
    </source>
</evidence>
<evidence type="ECO:0000256" key="4">
    <source>
        <dbReference type="ARBA" id="ARBA00022475"/>
    </source>
</evidence>
<dbReference type="GO" id="GO:0033612">
    <property type="term" value="F:receptor serine/threonine kinase binding"/>
    <property type="evidence" value="ECO:0007669"/>
    <property type="project" value="TreeGrafter"/>
</dbReference>
<evidence type="ECO:0000256" key="25">
    <source>
        <dbReference type="SAM" id="Phobius"/>
    </source>
</evidence>
<evidence type="ECO:0000256" key="8">
    <source>
        <dbReference type="ARBA" id="ARBA00022679"/>
    </source>
</evidence>
<dbReference type="Gene3D" id="3.80.10.10">
    <property type="entry name" value="Ribonuclease Inhibitor"/>
    <property type="match status" value="3"/>
</dbReference>
<proteinExistence type="predicted"/>
<evidence type="ECO:0000256" key="23">
    <source>
        <dbReference type="ARBA" id="ARBA00072040"/>
    </source>
</evidence>
<dbReference type="InterPro" id="IPR050647">
    <property type="entry name" value="Plant_LRR-RLKs"/>
</dbReference>
<evidence type="ECO:0000256" key="14">
    <source>
        <dbReference type="ARBA" id="ARBA00022840"/>
    </source>
</evidence>
<dbReference type="Pfam" id="PF13855">
    <property type="entry name" value="LRR_8"/>
    <property type="match status" value="2"/>
</dbReference>
<evidence type="ECO:0000256" key="12">
    <source>
        <dbReference type="ARBA" id="ARBA00022741"/>
    </source>
</evidence>
<dbReference type="SUPFAM" id="SSF52058">
    <property type="entry name" value="L domain-like"/>
    <property type="match status" value="1"/>
</dbReference>
<feature type="transmembrane region" description="Helical" evidence="25">
    <location>
        <begin position="626"/>
        <end position="648"/>
    </location>
</feature>
<protein>
    <recommendedName>
        <fullName evidence="23">Receptor kinase-like protein Xa21</fullName>
        <ecNumber evidence="3">2.7.11.1</ecNumber>
    </recommendedName>
</protein>
<evidence type="ECO:0000256" key="2">
    <source>
        <dbReference type="ARBA" id="ARBA00004389"/>
    </source>
</evidence>
<reference evidence="28" key="1">
    <citation type="submission" date="2019-03" db="EMBL/GenBank/DDBJ databases">
        <title>WGS assembly of Setaria viridis.</title>
        <authorList>
            <person name="Huang P."/>
            <person name="Jenkins J."/>
            <person name="Grimwood J."/>
            <person name="Barry K."/>
            <person name="Healey A."/>
            <person name="Mamidi S."/>
            <person name="Sreedasyam A."/>
            <person name="Shu S."/>
            <person name="Feldman M."/>
            <person name="Wu J."/>
            <person name="Yu Y."/>
            <person name="Chen C."/>
            <person name="Johnson J."/>
            <person name="Rokhsar D."/>
            <person name="Baxter I."/>
            <person name="Schmutz J."/>
            <person name="Brutnell T."/>
            <person name="Kellogg E."/>
        </authorList>
    </citation>
    <scope>NUCLEOTIDE SEQUENCE [LARGE SCALE GENOMIC DNA]</scope>
</reference>
<keyword evidence="17" id="KW-0675">Receptor</keyword>
<dbReference type="Pfam" id="PF07714">
    <property type="entry name" value="PK_Tyr_Ser-Thr"/>
    <property type="match status" value="1"/>
</dbReference>
<comment type="catalytic activity">
    <reaction evidence="20">
        <text>L-seryl-[protein] + ATP = O-phospho-L-seryl-[protein] + ADP + H(+)</text>
        <dbReference type="Rhea" id="RHEA:17989"/>
        <dbReference type="Rhea" id="RHEA-COMP:9863"/>
        <dbReference type="Rhea" id="RHEA-COMP:11604"/>
        <dbReference type="ChEBI" id="CHEBI:15378"/>
        <dbReference type="ChEBI" id="CHEBI:29999"/>
        <dbReference type="ChEBI" id="CHEBI:30616"/>
        <dbReference type="ChEBI" id="CHEBI:83421"/>
        <dbReference type="ChEBI" id="CHEBI:456216"/>
        <dbReference type="EC" id="2.7.11.1"/>
    </reaction>
</comment>
<evidence type="ECO:0000256" key="24">
    <source>
        <dbReference type="PROSITE-ProRule" id="PRU10141"/>
    </source>
</evidence>
<evidence type="ECO:0000256" key="18">
    <source>
        <dbReference type="ARBA" id="ARBA00023180"/>
    </source>
</evidence>